<organism evidence="1 2">
    <name type="scientific">Candidatus Woykebacteria bacterium RBG_13_40_15</name>
    <dbReference type="NCBI Taxonomy" id="1802593"/>
    <lineage>
        <taxon>Bacteria</taxon>
        <taxon>Candidatus Woykeibacteriota</taxon>
    </lineage>
</organism>
<evidence type="ECO:0000313" key="2">
    <source>
        <dbReference type="Proteomes" id="UP000176631"/>
    </source>
</evidence>
<sequence length="355" mass="39051">MQPTNKIAVDLDVEGPLVRNDNAFELTVALARLCGLGAAVGRKFFEAISNIDDLWGDFALVADIDRTYSAGHTLKVILPFLRAMVAVAGVGDSWLYGFSRRSLRVVPHTGEVLRFLNGAYKTGLISTSYDFFVRAFCDAVGFPFDRATCTVVGDFERVSVPIGHQKHLLALMKEVASMPLVEFDKEGCVYEDSRQYAERLKEIVWREVYGTQVGHHFLTAVHPVGQAQKRDALERHLRNCDIPRERAVYVGDSQTDVKCVELLADQGLSVMVNGKGRVCDRSQLMYIGRDARAMRLAVSTFAQRGRQGTIAAFTPGQIVNGGLMAAVTPENLPFLKAVSEGYRISFRGVAIGGLS</sequence>
<dbReference type="Proteomes" id="UP000176631">
    <property type="component" value="Unassembled WGS sequence"/>
</dbReference>
<accession>A0A1G1W747</accession>
<evidence type="ECO:0008006" key="3">
    <source>
        <dbReference type="Google" id="ProtNLM"/>
    </source>
</evidence>
<proteinExistence type="predicted"/>
<dbReference type="AlphaFoldDB" id="A0A1G1W747"/>
<dbReference type="STRING" id="1802593.A2172_04835"/>
<dbReference type="Gene3D" id="1.10.3870.10">
    <property type="entry name" value="AF1437-like domain superfamily"/>
    <property type="match status" value="1"/>
</dbReference>
<dbReference type="EMBL" id="MHCP01000025">
    <property type="protein sequence ID" value="OGY23505.1"/>
    <property type="molecule type" value="Genomic_DNA"/>
</dbReference>
<reference evidence="1 2" key="1">
    <citation type="journal article" date="2016" name="Nat. Commun.">
        <title>Thousands of microbial genomes shed light on interconnected biogeochemical processes in an aquifer system.</title>
        <authorList>
            <person name="Anantharaman K."/>
            <person name="Brown C.T."/>
            <person name="Hug L.A."/>
            <person name="Sharon I."/>
            <person name="Castelle C.J."/>
            <person name="Probst A.J."/>
            <person name="Thomas B.C."/>
            <person name="Singh A."/>
            <person name="Wilkins M.J."/>
            <person name="Karaoz U."/>
            <person name="Brodie E.L."/>
            <person name="Williams K.H."/>
            <person name="Hubbard S.S."/>
            <person name="Banfield J.F."/>
        </authorList>
    </citation>
    <scope>NUCLEOTIDE SEQUENCE [LARGE SCALE GENOMIC DNA]</scope>
</reference>
<evidence type="ECO:0000313" key="1">
    <source>
        <dbReference type="EMBL" id="OGY23505.1"/>
    </source>
</evidence>
<gene>
    <name evidence="1" type="ORF">A2172_04835</name>
</gene>
<dbReference type="Gene3D" id="3.40.50.1000">
    <property type="entry name" value="HAD superfamily/HAD-like"/>
    <property type="match status" value="1"/>
</dbReference>
<name>A0A1G1W747_9BACT</name>
<dbReference type="InterPro" id="IPR036412">
    <property type="entry name" value="HAD-like_sf"/>
</dbReference>
<comment type="caution">
    <text evidence="1">The sequence shown here is derived from an EMBL/GenBank/DDBJ whole genome shotgun (WGS) entry which is preliminary data.</text>
</comment>
<dbReference type="SUPFAM" id="SSF56784">
    <property type="entry name" value="HAD-like"/>
    <property type="match status" value="1"/>
</dbReference>
<dbReference type="InterPro" id="IPR023214">
    <property type="entry name" value="HAD_sf"/>
</dbReference>
<protein>
    <recommendedName>
        <fullName evidence="3">Haloacid dehalogenase-like hydrolase</fullName>
    </recommendedName>
</protein>